<dbReference type="Proteomes" id="UP000764837">
    <property type="component" value="Unassembled WGS sequence"/>
</dbReference>
<comment type="caution">
    <text evidence="2">The sequence shown here is derived from an EMBL/GenBank/DDBJ whole genome shotgun (WGS) entry which is preliminary data.</text>
</comment>
<evidence type="ECO:0000256" key="1">
    <source>
        <dbReference type="SAM" id="MobiDB-lite"/>
    </source>
</evidence>
<accession>A0ABS2LZT1</accession>
<reference evidence="2 3" key="1">
    <citation type="submission" date="2021-01" db="EMBL/GenBank/DDBJ databases">
        <title>Sequencing the genomes of 1000 actinobacteria strains.</title>
        <authorList>
            <person name="Klenk H.-P."/>
        </authorList>
    </citation>
    <scope>NUCLEOTIDE SEQUENCE [LARGE SCALE GENOMIC DNA]</scope>
    <source>
        <strain evidence="2 3">DSM 100204</strain>
    </source>
</reference>
<sequence>MFWLRQGVGRAASAPAHQAAAYLRDGTGTTSLSWQPAGRGVSTTWSTSGVPFVGSPAVAVDASGRVVAAVVGVDGRPRASRQRRAGSDGQFGDWTAIGNRRGQA</sequence>
<protein>
    <submittedName>
        <fullName evidence="2">Uncharacterized protein</fullName>
    </submittedName>
</protein>
<name>A0ABS2LZT1_9ACTN</name>
<keyword evidence="3" id="KW-1185">Reference proteome</keyword>
<evidence type="ECO:0000313" key="3">
    <source>
        <dbReference type="Proteomes" id="UP000764837"/>
    </source>
</evidence>
<gene>
    <name evidence="2" type="ORF">JOD64_004475</name>
</gene>
<proteinExistence type="predicted"/>
<dbReference type="RefSeq" id="WP_204943988.1">
    <property type="nucleotide sequence ID" value="NZ_JAFBBP010000001.1"/>
</dbReference>
<dbReference type="EMBL" id="JAFBBP010000001">
    <property type="protein sequence ID" value="MBM7493253.1"/>
    <property type="molecule type" value="Genomic_DNA"/>
</dbReference>
<evidence type="ECO:0000313" key="2">
    <source>
        <dbReference type="EMBL" id="MBM7493253.1"/>
    </source>
</evidence>
<organism evidence="2 3">
    <name type="scientific">Micromonospora luteifusca</name>
    <dbReference type="NCBI Taxonomy" id="709860"/>
    <lineage>
        <taxon>Bacteria</taxon>
        <taxon>Bacillati</taxon>
        <taxon>Actinomycetota</taxon>
        <taxon>Actinomycetes</taxon>
        <taxon>Micromonosporales</taxon>
        <taxon>Micromonosporaceae</taxon>
        <taxon>Micromonospora</taxon>
    </lineage>
</organism>
<feature type="region of interest" description="Disordered" evidence="1">
    <location>
        <begin position="76"/>
        <end position="104"/>
    </location>
</feature>